<keyword evidence="2" id="KW-1185">Reference proteome</keyword>
<proteinExistence type="predicted"/>
<dbReference type="Proteomes" id="UP000321926">
    <property type="component" value="Unassembled WGS sequence"/>
</dbReference>
<dbReference type="EMBL" id="VRTY01000008">
    <property type="protein sequence ID" value="TXK51538.1"/>
    <property type="molecule type" value="Genomic_DNA"/>
</dbReference>
<reference evidence="1 2" key="1">
    <citation type="submission" date="2019-08" db="EMBL/GenBank/DDBJ databases">
        <authorList>
            <person name="Shi S."/>
        </authorList>
    </citation>
    <scope>NUCLEOTIDE SEQUENCE [LARGE SCALE GENOMIC DNA]</scope>
    <source>
        <strain evidence="1 2">GY10130</strain>
    </source>
</reference>
<evidence type="ECO:0000313" key="2">
    <source>
        <dbReference type="Proteomes" id="UP000321926"/>
    </source>
</evidence>
<dbReference type="AlphaFoldDB" id="A0A5C8KC62"/>
<organism evidence="1 2">
    <name type="scientific">Pontibacter qinzhouensis</name>
    <dbReference type="NCBI Taxonomy" id="2603253"/>
    <lineage>
        <taxon>Bacteria</taxon>
        <taxon>Pseudomonadati</taxon>
        <taxon>Bacteroidota</taxon>
        <taxon>Cytophagia</taxon>
        <taxon>Cytophagales</taxon>
        <taxon>Hymenobacteraceae</taxon>
        <taxon>Pontibacter</taxon>
    </lineage>
</organism>
<sequence length="153" mass="17762">MKNMLLVLFLLSCKPKDNELLNEFEFCEPKQEQALRQDNTDPFLFAFRERTRLKNGDWYRAKVFLVNHSIPSEYSDSTVVKFLPASASYEEVLKNGVNAVVVGDTGYIKFNTHQQSIVKGDSVLKQWTAIYTNPAIPYNREYKVHVEYFLKGK</sequence>
<comment type="caution">
    <text evidence="1">The sequence shown here is derived from an EMBL/GenBank/DDBJ whole genome shotgun (WGS) entry which is preliminary data.</text>
</comment>
<accession>A0A5C8KC62</accession>
<name>A0A5C8KC62_9BACT</name>
<gene>
    <name evidence="1" type="ORF">FVR03_03140</name>
</gene>
<evidence type="ECO:0000313" key="1">
    <source>
        <dbReference type="EMBL" id="TXK51538.1"/>
    </source>
</evidence>
<protein>
    <submittedName>
        <fullName evidence="1">Uncharacterized protein</fullName>
    </submittedName>
</protein>